<dbReference type="EMBL" id="JRTT01000033">
    <property type="protein sequence ID" value="KHD75011.1"/>
    <property type="molecule type" value="Genomic_DNA"/>
</dbReference>
<reference evidence="1 2" key="1">
    <citation type="submission" date="2014-10" db="EMBL/GenBank/DDBJ databases">
        <title>Draft genome sequence of Actinoplanes utahensis NRRL 12052.</title>
        <authorList>
            <person name="Velasco-Bucheli B."/>
            <person name="del Cerro C."/>
            <person name="Hormigo D."/>
            <person name="Garcia J.L."/>
            <person name="Acebal C."/>
            <person name="Arroyo M."/>
            <person name="de la Mata I."/>
        </authorList>
    </citation>
    <scope>NUCLEOTIDE SEQUENCE [LARGE SCALE GENOMIC DNA]</scope>
    <source>
        <strain evidence="1 2">NRRL 12052</strain>
    </source>
</reference>
<keyword evidence="2" id="KW-1185">Reference proteome</keyword>
<gene>
    <name evidence="1" type="ORF">MB27_25705</name>
</gene>
<protein>
    <submittedName>
        <fullName evidence="1">Uncharacterized protein</fullName>
    </submittedName>
</protein>
<accession>A0A0A6UHT2</accession>
<sequence>MFMSAIGTDSGNVILGAGGKPVAWTMTTPPIGDVSENSVRDPWRTNPHVLVNFDLRRPADWPRTFTVTLLIVEQDNKDLAKSFNGLHDQVGKTIKDAVEAAATSGAAAIAGATIGTVIPGVGTLLGAVVGELAGSVFDDIIAEIDKGLKNDVLAPRTIEITIPDPDQVRQHASIGRPQTLDVKEQEAHYSIEYDWFLAG</sequence>
<dbReference type="Proteomes" id="UP000054537">
    <property type="component" value="Unassembled WGS sequence"/>
</dbReference>
<name>A0A0A6UHT2_ACTUT</name>
<evidence type="ECO:0000313" key="1">
    <source>
        <dbReference type="EMBL" id="KHD75011.1"/>
    </source>
</evidence>
<evidence type="ECO:0000313" key="2">
    <source>
        <dbReference type="Proteomes" id="UP000054537"/>
    </source>
</evidence>
<comment type="caution">
    <text evidence="1">The sequence shown here is derived from an EMBL/GenBank/DDBJ whole genome shotgun (WGS) entry which is preliminary data.</text>
</comment>
<proteinExistence type="predicted"/>
<organism evidence="1 2">
    <name type="scientific">Actinoplanes utahensis</name>
    <dbReference type="NCBI Taxonomy" id="1869"/>
    <lineage>
        <taxon>Bacteria</taxon>
        <taxon>Bacillati</taxon>
        <taxon>Actinomycetota</taxon>
        <taxon>Actinomycetes</taxon>
        <taxon>Micromonosporales</taxon>
        <taxon>Micromonosporaceae</taxon>
        <taxon>Actinoplanes</taxon>
    </lineage>
</organism>
<dbReference type="AlphaFoldDB" id="A0A0A6UHT2"/>